<keyword evidence="3" id="KW-1185">Reference proteome</keyword>
<dbReference type="InterPro" id="IPR029044">
    <property type="entry name" value="Nucleotide-diphossugar_trans"/>
</dbReference>
<dbReference type="PANTHER" id="PTHR22916:SF3">
    <property type="entry name" value="UDP-GLCNAC:BETAGAL BETA-1,3-N-ACETYLGLUCOSAMINYLTRANSFERASE-LIKE PROTEIN 1"/>
    <property type="match status" value="1"/>
</dbReference>
<name>A0A1I3C723_9GAMM</name>
<dbReference type="AlphaFoldDB" id="A0A1I3C723"/>
<dbReference type="EMBL" id="FOPY01000008">
    <property type="protein sequence ID" value="SFH70364.1"/>
    <property type="molecule type" value="Genomic_DNA"/>
</dbReference>
<reference evidence="2 3" key="1">
    <citation type="submission" date="2016-10" db="EMBL/GenBank/DDBJ databases">
        <authorList>
            <person name="de Groot N.N."/>
        </authorList>
    </citation>
    <scope>NUCLEOTIDE SEQUENCE [LARGE SCALE GENOMIC DNA]</scope>
    <source>
        <strain evidence="2 3">CGMCC 1.6848</strain>
    </source>
</reference>
<dbReference type="GO" id="GO:0016758">
    <property type="term" value="F:hexosyltransferase activity"/>
    <property type="evidence" value="ECO:0007669"/>
    <property type="project" value="UniProtKB-ARBA"/>
</dbReference>
<dbReference type="RefSeq" id="WP_092846628.1">
    <property type="nucleotide sequence ID" value="NZ_FOPY01000008.1"/>
</dbReference>
<sequence>MAKVSIIMPLYKSGNYCFEAIESVLNQSYQDWELILVDDASGDSTLHIIKEKYNDKRILTYELEKNSGPAVARNHALSKAHGRYIAFLDSDDLWRPKKLEKQLKFMISNDIEFSYTAYEKINYKGEHMGFVGVPDSVNYNVLLKTCVIGCLTAIYDSAKLGKVNMPEISKRQDFALWLKLLKKTKFAYGIPEPLAIYRVHSDGISFNKRKAAIYTWKVYREVEGFSVLKSTYYFFHYAIRGLIRAKWPTLARKLGVMHK</sequence>
<dbReference type="Gene3D" id="3.90.550.10">
    <property type="entry name" value="Spore Coat Polysaccharide Biosynthesis Protein SpsA, Chain A"/>
    <property type="match status" value="1"/>
</dbReference>
<keyword evidence="2" id="KW-0808">Transferase</keyword>
<evidence type="ECO:0000259" key="1">
    <source>
        <dbReference type="Pfam" id="PF00535"/>
    </source>
</evidence>
<dbReference type="SUPFAM" id="SSF53448">
    <property type="entry name" value="Nucleotide-diphospho-sugar transferases"/>
    <property type="match status" value="1"/>
</dbReference>
<evidence type="ECO:0000313" key="3">
    <source>
        <dbReference type="Proteomes" id="UP000199040"/>
    </source>
</evidence>
<dbReference type="STRING" id="442341.SAMN04487959_10840"/>
<dbReference type="InterPro" id="IPR001173">
    <property type="entry name" value="Glyco_trans_2-like"/>
</dbReference>
<gene>
    <name evidence="2" type="ORF">SAMN04487959_10840</name>
</gene>
<evidence type="ECO:0000313" key="2">
    <source>
        <dbReference type="EMBL" id="SFH70364.1"/>
    </source>
</evidence>
<accession>A0A1I3C723</accession>
<dbReference type="PANTHER" id="PTHR22916">
    <property type="entry name" value="GLYCOSYLTRANSFERASE"/>
    <property type="match status" value="1"/>
</dbReference>
<feature type="domain" description="Glycosyltransferase 2-like" evidence="1">
    <location>
        <begin position="5"/>
        <end position="128"/>
    </location>
</feature>
<dbReference type="Pfam" id="PF00535">
    <property type="entry name" value="Glycos_transf_2"/>
    <property type="match status" value="1"/>
</dbReference>
<organism evidence="2 3">
    <name type="scientific">Modicisalibacter xianhensis</name>
    <dbReference type="NCBI Taxonomy" id="442341"/>
    <lineage>
        <taxon>Bacteria</taxon>
        <taxon>Pseudomonadati</taxon>
        <taxon>Pseudomonadota</taxon>
        <taxon>Gammaproteobacteria</taxon>
        <taxon>Oceanospirillales</taxon>
        <taxon>Halomonadaceae</taxon>
        <taxon>Modicisalibacter</taxon>
    </lineage>
</organism>
<dbReference type="Proteomes" id="UP000199040">
    <property type="component" value="Unassembled WGS sequence"/>
</dbReference>
<protein>
    <submittedName>
        <fullName evidence="2">Glycosyltransferase involved in cell wall bisynthesis</fullName>
    </submittedName>
</protein>
<proteinExistence type="predicted"/>
<dbReference type="CDD" id="cd00761">
    <property type="entry name" value="Glyco_tranf_GTA_type"/>
    <property type="match status" value="1"/>
</dbReference>